<keyword evidence="2" id="KW-1185">Reference proteome</keyword>
<sequence>MISPTSAFGFASARSTHVGFDSSILRLGGPALDRTFLLPSLITFFFTETACWTRGKPTDRYPLSFSLRIRVCNDQCKTILFKNSSDDVHKFATIPAPEDRTGNIVHLEHIQPWAPYLEGSGKDKKVYSTQQLTSAIYLFSDTLEVDEEEALPPTATAETTPSAKSLLLEEWSRRAAELPALMDGANRLLAWRSSYEKGKRRYSALNDKMAKDMTFPWQVGKAYILRSPTLVRTLEIFSRDHDTFTIHAFETIADVVYSEARDLEYRRPVLHAAYGKPANKICFSISINGTPNSMIRCSILISIRHSHPKDFPKAREDLCSSKSKTFCQLYPMSLKQYGAEGLAMHHAVRHK</sequence>
<dbReference type="EMBL" id="JARKIB010000349">
    <property type="protein sequence ID" value="KAJ7713206.1"/>
    <property type="molecule type" value="Genomic_DNA"/>
</dbReference>
<dbReference type="AlphaFoldDB" id="A0AAD7MEB8"/>
<evidence type="ECO:0000313" key="2">
    <source>
        <dbReference type="Proteomes" id="UP001215598"/>
    </source>
</evidence>
<evidence type="ECO:0000313" key="1">
    <source>
        <dbReference type="EMBL" id="KAJ7713206.1"/>
    </source>
</evidence>
<protein>
    <submittedName>
        <fullName evidence="1">Uncharacterized protein</fullName>
    </submittedName>
</protein>
<accession>A0AAD7MEB8</accession>
<comment type="caution">
    <text evidence="1">The sequence shown here is derived from an EMBL/GenBank/DDBJ whole genome shotgun (WGS) entry which is preliminary data.</text>
</comment>
<proteinExistence type="predicted"/>
<reference evidence="1" key="1">
    <citation type="submission" date="2023-03" db="EMBL/GenBank/DDBJ databases">
        <title>Massive genome expansion in bonnet fungi (Mycena s.s.) driven by repeated elements and novel gene families across ecological guilds.</title>
        <authorList>
            <consortium name="Lawrence Berkeley National Laboratory"/>
            <person name="Harder C.B."/>
            <person name="Miyauchi S."/>
            <person name="Viragh M."/>
            <person name="Kuo A."/>
            <person name="Thoen E."/>
            <person name="Andreopoulos B."/>
            <person name="Lu D."/>
            <person name="Skrede I."/>
            <person name="Drula E."/>
            <person name="Henrissat B."/>
            <person name="Morin E."/>
            <person name="Kohler A."/>
            <person name="Barry K."/>
            <person name="LaButti K."/>
            <person name="Morin E."/>
            <person name="Salamov A."/>
            <person name="Lipzen A."/>
            <person name="Mereny Z."/>
            <person name="Hegedus B."/>
            <person name="Baldrian P."/>
            <person name="Stursova M."/>
            <person name="Weitz H."/>
            <person name="Taylor A."/>
            <person name="Grigoriev I.V."/>
            <person name="Nagy L.G."/>
            <person name="Martin F."/>
            <person name="Kauserud H."/>
        </authorList>
    </citation>
    <scope>NUCLEOTIDE SEQUENCE</scope>
    <source>
        <strain evidence="1">CBHHK182m</strain>
    </source>
</reference>
<gene>
    <name evidence="1" type="ORF">B0H16DRAFT_1810946</name>
</gene>
<dbReference type="Proteomes" id="UP001215598">
    <property type="component" value="Unassembled WGS sequence"/>
</dbReference>
<name>A0AAD7MEB8_9AGAR</name>
<organism evidence="1 2">
    <name type="scientific">Mycena metata</name>
    <dbReference type="NCBI Taxonomy" id="1033252"/>
    <lineage>
        <taxon>Eukaryota</taxon>
        <taxon>Fungi</taxon>
        <taxon>Dikarya</taxon>
        <taxon>Basidiomycota</taxon>
        <taxon>Agaricomycotina</taxon>
        <taxon>Agaricomycetes</taxon>
        <taxon>Agaricomycetidae</taxon>
        <taxon>Agaricales</taxon>
        <taxon>Marasmiineae</taxon>
        <taxon>Mycenaceae</taxon>
        <taxon>Mycena</taxon>
    </lineage>
</organism>